<comment type="caution">
    <text evidence="3">Lacks conserved residue(s) required for the propagation of feature annotation.</text>
</comment>
<dbReference type="PROSITE" id="PS50901">
    <property type="entry name" value="FTSK"/>
    <property type="match status" value="1"/>
</dbReference>
<dbReference type="Gene3D" id="3.40.50.300">
    <property type="entry name" value="P-loop containing nucleotide triphosphate hydrolases"/>
    <property type="match status" value="1"/>
</dbReference>
<accession>A0A6N9VCF9</accession>
<dbReference type="InterPro" id="IPR027417">
    <property type="entry name" value="P-loop_NTPase"/>
</dbReference>
<dbReference type="SUPFAM" id="SSF52540">
    <property type="entry name" value="P-loop containing nucleoside triphosphate hydrolases"/>
    <property type="match status" value="1"/>
</dbReference>
<dbReference type="Proteomes" id="UP000471648">
    <property type="component" value="Unassembled WGS sequence"/>
</dbReference>
<feature type="non-terminal residue" evidence="5">
    <location>
        <position position="1"/>
    </location>
</feature>
<evidence type="ECO:0000259" key="4">
    <source>
        <dbReference type="PROSITE" id="PS50901"/>
    </source>
</evidence>
<dbReference type="RefSeq" id="WP_275414060.1">
    <property type="nucleotide sequence ID" value="NZ_JAAGME010001012.1"/>
</dbReference>
<evidence type="ECO:0000313" key="6">
    <source>
        <dbReference type="Proteomes" id="UP000471648"/>
    </source>
</evidence>
<dbReference type="PANTHER" id="PTHR22683">
    <property type="entry name" value="SPORULATION PROTEIN RELATED"/>
    <property type="match status" value="1"/>
</dbReference>
<evidence type="ECO:0000256" key="2">
    <source>
        <dbReference type="ARBA" id="ARBA00022840"/>
    </source>
</evidence>
<name>A0A6N9VCF9_STRMI</name>
<dbReference type="InterPro" id="IPR002543">
    <property type="entry name" value="FtsK_dom"/>
</dbReference>
<dbReference type="InterPro" id="IPR050206">
    <property type="entry name" value="FtsK/SpoIIIE/SftA"/>
</dbReference>
<dbReference type="GO" id="GO:0005524">
    <property type="term" value="F:ATP binding"/>
    <property type="evidence" value="ECO:0007669"/>
    <property type="project" value="UniProtKB-UniRule"/>
</dbReference>
<dbReference type="EMBL" id="JAAGME010001012">
    <property type="protein sequence ID" value="NEB70167.1"/>
    <property type="molecule type" value="Genomic_DNA"/>
</dbReference>
<comment type="caution">
    <text evidence="5">The sequence shown here is derived from an EMBL/GenBank/DDBJ whole genome shotgun (WGS) entry which is preliminary data.</text>
</comment>
<dbReference type="GO" id="GO:0003677">
    <property type="term" value="F:DNA binding"/>
    <property type="evidence" value="ECO:0007669"/>
    <property type="project" value="InterPro"/>
</dbReference>
<gene>
    <name evidence="5" type="ORF">G3I39_24390</name>
</gene>
<proteinExistence type="predicted"/>
<dbReference type="PANTHER" id="PTHR22683:SF1">
    <property type="entry name" value="TYPE VII SECRETION SYSTEM PROTEIN ESSC"/>
    <property type="match status" value="1"/>
</dbReference>
<dbReference type="CDD" id="cd01127">
    <property type="entry name" value="TrwB_TraG_TraD_VirD4"/>
    <property type="match status" value="1"/>
</dbReference>
<protein>
    <recommendedName>
        <fullName evidence="4">FtsK domain-containing protein</fullName>
    </recommendedName>
</protein>
<dbReference type="Pfam" id="PF01580">
    <property type="entry name" value="FtsK_SpoIIIE"/>
    <property type="match status" value="1"/>
</dbReference>
<keyword evidence="2 3" id="KW-0067">ATP-binding</keyword>
<reference evidence="5 6" key="1">
    <citation type="submission" date="2020-01" db="EMBL/GenBank/DDBJ databases">
        <title>Insect and environment-associated Actinomycetes.</title>
        <authorList>
            <person name="Currrie C."/>
            <person name="Chevrette M."/>
            <person name="Carlson C."/>
            <person name="Stubbendieck R."/>
            <person name="Wendt-Pienkowski E."/>
        </authorList>
    </citation>
    <scope>NUCLEOTIDE SEQUENCE [LARGE SCALE GENOMIC DNA]</scope>
    <source>
        <strain evidence="5 6">SID14438</strain>
    </source>
</reference>
<keyword evidence="1 3" id="KW-0547">Nucleotide-binding</keyword>
<organism evidence="5 6">
    <name type="scientific">Streptomyces microflavus</name>
    <name type="common">Streptomyces lipmanii</name>
    <dbReference type="NCBI Taxonomy" id="1919"/>
    <lineage>
        <taxon>Bacteria</taxon>
        <taxon>Bacillati</taxon>
        <taxon>Actinomycetota</taxon>
        <taxon>Actinomycetes</taxon>
        <taxon>Kitasatosporales</taxon>
        <taxon>Streptomycetaceae</taxon>
        <taxon>Streptomyces</taxon>
    </lineage>
</organism>
<feature type="non-terminal residue" evidence="5">
    <location>
        <position position="120"/>
    </location>
</feature>
<dbReference type="AlphaFoldDB" id="A0A6N9VCF9"/>
<evidence type="ECO:0000256" key="1">
    <source>
        <dbReference type="ARBA" id="ARBA00022741"/>
    </source>
</evidence>
<evidence type="ECO:0000313" key="5">
    <source>
        <dbReference type="EMBL" id="NEB70167.1"/>
    </source>
</evidence>
<evidence type="ECO:0000256" key="3">
    <source>
        <dbReference type="PROSITE-ProRule" id="PRU00289"/>
    </source>
</evidence>
<feature type="domain" description="FtsK" evidence="4">
    <location>
        <begin position="1"/>
        <end position="114"/>
    </location>
</feature>
<sequence length="120" mass="13276">ERALASLAAELHRREEILFHTGTKDIEDYNDTRKLRPELEPMPRLVLVIDEFASLVAELPDFIAGLVDIARRGRSLGVHLILATQRPAGVVSADIRANTNLRIALRVTDASESLDVIEAP</sequence>